<dbReference type="InterPro" id="IPR002301">
    <property type="entry name" value="Ile-tRNA-ligase"/>
</dbReference>
<evidence type="ECO:0000259" key="15">
    <source>
        <dbReference type="Pfam" id="PF08264"/>
    </source>
</evidence>
<dbReference type="CDD" id="cd00818">
    <property type="entry name" value="IleRS_core"/>
    <property type="match status" value="1"/>
</dbReference>
<dbReference type="FunFam" id="3.40.50.620:FF:000111">
    <property type="entry name" value="Mitochondrial isoleucyl-tRNA synthetase"/>
    <property type="match status" value="1"/>
</dbReference>
<dbReference type="Gene3D" id="1.10.10.830">
    <property type="entry name" value="Ile-tRNA synthetase CP2 domain-like"/>
    <property type="match status" value="1"/>
</dbReference>
<dbReference type="GO" id="GO:0006428">
    <property type="term" value="P:isoleucyl-tRNA aminoacylation"/>
    <property type="evidence" value="ECO:0007669"/>
    <property type="project" value="InterPro"/>
</dbReference>
<gene>
    <name evidence="16" type="ORF">OTU49_015698</name>
</gene>
<dbReference type="EMBL" id="JARKIK010000010">
    <property type="protein sequence ID" value="KAK8749144.1"/>
    <property type="molecule type" value="Genomic_DNA"/>
</dbReference>
<dbReference type="GO" id="GO:0005524">
    <property type="term" value="F:ATP binding"/>
    <property type="evidence" value="ECO:0007669"/>
    <property type="project" value="UniProtKB-KW"/>
</dbReference>
<evidence type="ECO:0000259" key="14">
    <source>
        <dbReference type="Pfam" id="PF00133"/>
    </source>
</evidence>
<organism evidence="16 17">
    <name type="scientific">Cherax quadricarinatus</name>
    <name type="common">Australian red claw crayfish</name>
    <dbReference type="NCBI Taxonomy" id="27406"/>
    <lineage>
        <taxon>Eukaryota</taxon>
        <taxon>Metazoa</taxon>
        <taxon>Ecdysozoa</taxon>
        <taxon>Arthropoda</taxon>
        <taxon>Crustacea</taxon>
        <taxon>Multicrustacea</taxon>
        <taxon>Malacostraca</taxon>
        <taxon>Eumalacostraca</taxon>
        <taxon>Eucarida</taxon>
        <taxon>Decapoda</taxon>
        <taxon>Pleocyemata</taxon>
        <taxon>Astacidea</taxon>
        <taxon>Parastacoidea</taxon>
        <taxon>Parastacidae</taxon>
        <taxon>Cherax</taxon>
    </lineage>
</organism>
<protein>
    <recommendedName>
        <fullName evidence="3">isoleucine--tRNA ligase</fullName>
        <ecNumber evidence="3">6.1.1.5</ecNumber>
    </recommendedName>
    <alternativeName>
        <fullName evidence="11">Isoleucyl-tRNA synthetase</fullName>
    </alternativeName>
</protein>
<dbReference type="AlphaFoldDB" id="A0AAW0YFW0"/>
<dbReference type="PANTHER" id="PTHR42765">
    <property type="entry name" value="SOLEUCYL-TRNA SYNTHETASE"/>
    <property type="match status" value="1"/>
</dbReference>
<evidence type="ECO:0000256" key="3">
    <source>
        <dbReference type="ARBA" id="ARBA00013165"/>
    </source>
</evidence>
<dbReference type="InterPro" id="IPR033708">
    <property type="entry name" value="Anticodon_Ile_BEm"/>
</dbReference>
<reference evidence="16 17" key="1">
    <citation type="journal article" date="2024" name="BMC Genomics">
        <title>Genome assembly of redclaw crayfish (Cherax quadricarinatus) provides insights into its immune adaptation and hypoxia tolerance.</title>
        <authorList>
            <person name="Liu Z."/>
            <person name="Zheng J."/>
            <person name="Li H."/>
            <person name="Fang K."/>
            <person name="Wang S."/>
            <person name="He J."/>
            <person name="Zhou D."/>
            <person name="Weng S."/>
            <person name="Chi M."/>
            <person name="Gu Z."/>
            <person name="He J."/>
            <person name="Li F."/>
            <person name="Wang M."/>
        </authorList>
    </citation>
    <scope>NUCLEOTIDE SEQUENCE [LARGE SCALE GENOMIC DNA]</scope>
    <source>
        <strain evidence="16">ZL_2023a</strain>
    </source>
</reference>
<dbReference type="Pfam" id="PF00133">
    <property type="entry name" value="tRNA-synt_1"/>
    <property type="match status" value="1"/>
</dbReference>
<dbReference type="GO" id="GO:0002161">
    <property type="term" value="F:aminoacyl-tRNA deacylase activity"/>
    <property type="evidence" value="ECO:0007669"/>
    <property type="project" value="InterPro"/>
</dbReference>
<dbReference type="CDD" id="cd07960">
    <property type="entry name" value="Anticodon_Ia_Ile_BEm"/>
    <property type="match status" value="1"/>
</dbReference>
<dbReference type="InterPro" id="IPR009008">
    <property type="entry name" value="Val/Leu/Ile-tRNA-synth_edit"/>
</dbReference>
<feature type="domain" description="Methionyl/Valyl/Leucyl/Isoleucyl-tRNA synthetase anticodon-binding" evidence="15">
    <location>
        <begin position="756"/>
        <end position="861"/>
    </location>
</feature>
<dbReference type="NCBIfam" id="TIGR00392">
    <property type="entry name" value="ileS"/>
    <property type="match status" value="1"/>
</dbReference>
<comment type="similarity">
    <text evidence="2 13">Belongs to the class-I aminoacyl-tRNA synthetase family.</text>
</comment>
<evidence type="ECO:0000256" key="13">
    <source>
        <dbReference type="RuleBase" id="RU363035"/>
    </source>
</evidence>
<keyword evidence="9 13" id="KW-0648">Protein biosynthesis</keyword>
<evidence type="ECO:0000313" key="16">
    <source>
        <dbReference type="EMBL" id="KAK8749144.1"/>
    </source>
</evidence>
<feature type="domain" description="Aminoacyl-tRNA synthetase class Ia" evidence="14">
    <location>
        <begin position="83"/>
        <end position="709"/>
    </location>
</feature>
<dbReference type="Pfam" id="PF08264">
    <property type="entry name" value="Anticodon_1"/>
    <property type="match status" value="1"/>
</dbReference>
<dbReference type="PRINTS" id="PR00984">
    <property type="entry name" value="TRNASYNTHILE"/>
</dbReference>
<evidence type="ECO:0000256" key="9">
    <source>
        <dbReference type="ARBA" id="ARBA00022917"/>
    </source>
</evidence>
<keyword evidence="17" id="KW-1185">Reference proteome</keyword>
<dbReference type="SUPFAM" id="SSF50677">
    <property type="entry name" value="ValRS/IleRS/LeuRS editing domain"/>
    <property type="match status" value="1"/>
</dbReference>
<dbReference type="PROSITE" id="PS00178">
    <property type="entry name" value="AA_TRNA_LIGASE_I"/>
    <property type="match status" value="1"/>
</dbReference>
<keyword evidence="6" id="KW-0479">Metal-binding</keyword>
<evidence type="ECO:0000256" key="6">
    <source>
        <dbReference type="ARBA" id="ARBA00022723"/>
    </source>
</evidence>
<dbReference type="Gene3D" id="3.90.740.10">
    <property type="entry name" value="Valyl/Leucyl/Isoleucyl-tRNA synthetase, editing domain"/>
    <property type="match status" value="1"/>
</dbReference>
<dbReference type="Gene3D" id="3.40.50.620">
    <property type="entry name" value="HUPs"/>
    <property type="match status" value="2"/>
</dbReference>
<name>A0AAW0YFW0_CHEQU</name>
<evidence type="ECO:0000313" key="17">
    <source>
        <dbReference type="Proteomes" id="UP001445076"/>
    </source>
</evidence>
<dbReference type="SUPFAM" id="SSF52374">
    <property type="entry name" value="Nucleotidylyl transferase"/>
    <property type="match status" value="1"/>
</dbReference>
<evidence type="ECO:0000256" key="2">
    <source>
        <dbReference type="ARBA" id="ARBA00005594"/>
    </source>
</evidence>
<dbReference type="InterPro" id="IPR002300">
    <property type="entry name" value="aa-tRNA-synth_Ia"/>
</dbReference>
<dbReference type="GO" id="GO:0032543">
    <property type="term" value="P:mitochondrial translation"/>
    <property type="evidence" value="ECO:0007669"/>
    <property type="project" value="TreeGrafter"/>
</dbReference>
<dbReference type="GO" id="GO:0005739">
    <property type="term" value="C:mitochondrion"/>
    <property type="evidence" value="ECO:0007669"/>
    <property type="project" value="UniProtKB-SubCell"/>
</dbReference>
<evidence type="ECO:0000256" key="8">
    <source>
        <dbReference type="ARBA" id="ARBA00022840"/>
    </source>
</evidence>
<dbReference type="GO" id="GO:0004822">
    <property type="term" value="F:isoleucine-tRNA ligase activity"/>
    <property type="evidence" value="ECO:0007669"/>
    <property type="project" value="UniProtKB-EC"/>
</dbReference>
<evidence type="ECO:0000256" key="1">
    <source>
        <dbReference type="ARBA" id="ARBA00004173"/>
    </source>
</evidence>
<keyword evidence="4" id="KW-0963">Cytoplasm</keyword>
<dbReference type="PANTHER" id="PTHR42765:SF1">
    <property type="entry name" value="ISOLEUCINE--TRNA LIGASE, MITOCHONDRIAL"/>
    <property type="match status" value="1"/>
</dbReference>
<dbReference type="InterPro" id="IPR001412">
    <property type="entry name" value="aa-tRNA-synth_I_CS"/>
</dbReference>
<keyword evidence="8 13" id="KW-0067">ATP-binding</keyword>
<dbReference type="InterPro" id="IPR009080">
    <property type="entry name" value="tRNAsynth_Ia_anticodon-bd"/>
</dbReference>
<dbReference type="Gene3D" id="1.10.730.20">
    <property type="match status" value="1"/>
</dbReference>
<comment type="caution">
    <text evidence="16">The sequence shown here is derived from an EMBL/GenBank/DDBJ whole genome shotgun (WGS) entry which is preliminary data.</text>
</comment>
<comment type="subcellular location">
    <subcellularLocation>
        <location evidence="1">Mitochondrion</location>
    </subcellularLocation>
</comment>
<dbReference type="FunFam" id="3.90.740.10:FF:000009">
    <property type="entry name" value="Isoleucyl-tRNA synthetase 2, mitochondrial"/>
    <property type="match status" value="1"/>
</dbReference>
<keyword evidence="10 13" id="KW-0030">Aminoacyl-tRNA synthetase</keyword>
<evidence type="ECO:0000256" key="11">
    <source>
        <dbReference type="ARBA" id="ARBA00032665"/>
    </source>
</evidence>
<evidence type="ECO:0000256" key="5">
    <source>
        <dbReference type="ARBA" id="ARBA00022598"/>
    </source>
</evidence>
<sequence length="987" mass="111693">MRPLCVSSHLTTLRSVIKVQQRLVCTSCICHVVDKSPDSPPERNKYSSTVLLPSTTLPLRVEGIKRLHNEQHVQQAANFSSLYEWQRKQKREQEFVLHDGPPYANGRPHIGHAVNKILKDITLRHKLLRGYKVHYIPGWDCHGLPIELKALQQNRKKKNTKEKFNEKDSLQIRAAARKFAEEAVKIQQAEFERWGLLANWDNVYHTFDAEYVNKQLHLFAHLYEGGNIYQDYKPVYFSPSSGTSLAEAELEYNPHHCSPSIYVALPVSNLPHFMKDKLTEYENLNTYVAVWTTTPWTLPTNEAICYSPDKLYTLAVVKCNEQLIALIWAEELIHELKKIVGEDIIQLCSFEGSAMSSLKYRHPLAERLCPCVPGSHVTMNKGTGLVHTAPAHGHDDFIVALEHKLPVECIIDDRGCYQAGVNPILEGKRVLEEGNEAVIQLLLATGGSGGPSVLLSRDNFTHSYPYDWRTKKPVIIRASKQWFINTENLKGKALTALKDVSVLPSSVQAGMTGLLERRPYWCISRQRVWGVPIPVFYDATTCLPVVSRCIVEHVAKVLLKHGCDSWWKLGEEELLPPEFVKELEQQGKQLPQKGMDILDIWFDSGSSWHSVLNSPSADLYLEGVDQFNGWFQSSLLTSVAVTGKAPYKSLYVHGFTLDEAGNKMSKSLGNVIDPVVVTDGGKNLQKDPVYGADVLRWWVASHSTNHANMTIGKQILDQSKESVQKVRAVLRFLLASLGDYNPCEHSLPVSDLKPLDQYMLHLLYGHIDKIWEYYENFRYHRVTAASVAFITTYISGFYISVIKDRLYCEPRLGNKRMSALLVLHYLLHHLLLSLAPVLPHLTEEVALHHHSNKGWRVFQQETNGAPSSWSQPELASNIEQCFTVRNELNQHLSALDPLRLDVQITAGGSTLKALKLMQTSTNATESGLTEIFRVSRVILLHEKDDREGFSLEVKESAGNKCLRCWKFTAGHGKDLCDRCKEVISAPW</sequence>
<dbReference type="InterPro" id="IPR013155">
    <property type="entry name" value="M/V/L/I-tRNA-synth_anticd-bd"/>
</dbReference>
<dbReference type="EC" id="6.1.1.5" evidence="3"/>
<evidence type="ECO:0000256" key="10">
    <source>
        <dbReference type="ARBA" id="ARBA00023146"/>
    </source>
</evidence>
<comment type="catalytic activity">
    <reaction evidence="12">
        <text>tRNA(Ile) + L-isoleucine + ATP = L-isoleucyl-tRNA(Ile) + AMP + diphosphate</text>
        <dbReference type="Rhea" id="RHEA:11060"/>
        <dbReference type="Rhea" id="RHEA-COMP:9666"/>
        <dbReference type="Rhea" id="RHEA-COMP:9695"/>
        <dbReference type="ChEBI" id="CHEBI:30616"/>
        <dbReference type="ChEBI" id="CHEBI:33019"/>
        <dbReference type="ChEBI" id="CHEBI:58045"/>
        <dbReference type="ChEBI" id="CHEBI:78442"/>
        <dbReference type="ChEBI" id="CHEBI:78528"/>
        <dbReference type="ChEBI" id="CHEBI:456215"/>
        <dbReference type="EC" id="6.1.1.5"/>
    </reaction>
</comment>
<accession>A0AAW0YFW0</accession>
<keyword evidence="5 13" id="KW-0436">Ligase</keyword>
<dbReference type="FunFam" id="3.40.50.620:FF:000128">
    <property type="entry name" value="Isoleucyl-tRNA synthetase 2, mitochondrial"/>
    <property type="match status" value="1"/>
</dbReference>
<dbReference type="GO" id="GO:0046872">
    <property type="term" value="F:metal ion binding"/>
    <property type="evidence" value="ECO:0007669"/>
    <property type="project" value="UniProtKB-KW"/>
</dbReference>
<keyword evidence="7 13" id="KW-0547">Nucleotide-binding</keyword>
<evidence type="ECO:0000256" key="12">
    <source>
        <dbReference type="ARBA" id="ARBA00048359"/>
    </source>
</evidence>
<evidence type="ECO:0000256" key="7">
    <source>
        <dbReference type="ARBA" id="ARBA00022741"/>
    </source>
</evidence>
<dbReference type="SUPFAM" id="SSF47323">
    <property type="entry name" value="Anticodon-binding domain of a subclass of class I aminoacyl-tRNA synthetases"/>
    <property type="match status" value="1"/>
</dbReference>
<dbReference type="GO" id="GO:0000049">
    <property type="term" value="F:tRNA binding"/>
    <property type="evidence" value="ECO:0007669"/>
    <property type="project" value="InterPro"/>
</dbReference>
<evidence type="ECO:0000256" key="4">
    <source>
        <dbReference type="ARBA" id="ARBA00022490"/>
    </source>
</evidence>
<dbReference type="InterPro" id="IPR014729">
    <property type="entry name" value="Rossmann-like_a/b/a_fold"/>
</dbReference>
<dbReference type="InterPro" id="IPR050081">
    <property type="entry name" value="Ile-tRNA_ligase"/>
</dbReference>
<dbReference type="Proteomes" id="UP001445076">
    <property type="component" value="Unassembled WGS sequence"/>
</dbReference>
<proteinExistence type="inferred from homology"/>